<evidence type="ECO:0000313" key="1">
    <source>
        <dbReference type="EMBL" id="CAE0114020.1"/>
    </source>
</evidence>
<dbReference type="EMBL" id="HBHX01026309">
    <property type="protein sequence ID" value="CAE0114020.1"/>
    <property type="molecule type" value="Transcribed_RNA"/>
</dbReference>
<protein>
    <submittedName>
        <fullName evidence="1">Uncharacterized protein</fullName>
    </submittedName>
</protein>
<dbReference type="AlphaFoldDB" id="A0A7S3ASL4"/>
<reference evidence="1" key="1">
    <citation type="submission" date="2021-01" db="EMBL/GenBank/DDBJ databases">
        <authorList>
            <person name="Corre E."/>
            <person name="Pelletier E."/>
            <person name="Niang G."/>
            <person name="Scheremetjew M."/>
            <person name="Finn R."/>
            <person name="Kale V."/>
            <person name="Holt S."/>
            <person name="Cochrane G."/>
            <person name="Meng A."/>
            <person name="Brown T."/>
            <person name="Cohen L."/>
        </authorList>
    </citation>
    <scope>NUCLEOTIDE SEQUENCE</scope>
    <source>
        <strain evidence="1">CCMP281</strain>
    </source>
</reference>
<organism evidence="1">
    <name type="scientific">Haptolina ericina</name>
    <dbReference type="NCBI Taxonomy" id="156174"/>
    <lineage>
        <taxon>Eukaryota</taxon>
        <taxon>Haptista</taxon>
        <taxon>Haptophyta</taxon>
        <taxon>Prymnesiophyceae</taxon>
        <taxon>Prymnesiales</taxon>
        <taxon>Prymnesiaceae</taxon>
        <taxon>Haptolina</taxon>
    </lineage>
</organism>
<proteinExistence type="predicted"/>
<sequence length="489" mass="55397">MQLADPINTARPVRWQRHRLKACEQVCLRRLKREHTDVLARARGQCTDNCHALMGKYARRAGEIHLRLELAAQEAAIALARLNITSGKVNSVCSPGGPTIIDRREREVVNVTRDKKWRYFTLLECERKLCLVFKNTIESSRIHFAHVDASDGLHFELSTHQTPHNRHPIPDVLFDGSELVDERDKHSERLMAHNVAVLRLPSSKQSSREGEYIFVGGLGPQGGRSPSRQREGIRVTSGTGWPWRKKRYSAPTIALTGYAPTRCLDRRPSRMHLRKEVDQAAACEFDGRLSLVQHQGTFRLFARANLHEGAMSGGRYVQTTSTTDVARWVEPWQPICIRGLRPGTADLYFFAAQTNPIEPSSLLALFPLSHPPHACIGLSFSRDGIEWSRPLVLLRSHLGWRTQTADGTGQIEWRAEDHPVAGLFLASVNGTQEKEAWIYVQHAVYGMSMRKALTRPHVARYRLSGARLLNLTVTALRSLSTSRRLWCRW</sequence>
<gene>
    <name evidence="1" type="ORF">HERI1096_LOCUS14694</name>
</gene>
<name>A0A7S3ASL4_9EUKA</name>
<accession>A0A7S3ASL4</accession>